<dbReference type="RefSeq" id="WP_287273486.1">
    <property type="nucleotide sequence ID" value="NZ_JAMYMY010000005.1"/>
</dbReference>
<dbReference type="Pfam" id="PF22725">
    <property type="entry name" value="GFO_IDH_MocA_C3"/>
    <property type="match status" value="1"/>
</dbReference>
<dbReference type="Gene3D" id="3.40.50.720">
    <property type="entry name" value="NAD(P)-binding Rossmann-like Domain"/>
    <property type="match status" value="1"/>
</dbReference>
<dbReference type="InterPro" id="IPR036291">
    <property type="entry name" value="NAD(P)-bd_dom_sf"/>
</dbReference>
<evidence type="ECO:0000313" key="3">
    <source>
        <dbReference type="EMBL" id="MER8932607.1"/>
    </source>
</evidence>
<reference evidence="3 4" key="1">
    <citation type="journal article" date="2024" name="Proc. Natl. Acad. Sci. U.S.A.">
        <title>The evolutionary genomics of adaptation to stress in wild rhizobium bacteria.</title>
        <authorList>
            <person name="Kehlet-Delgado H."/>
            <person name="Montoya A.P."/>
            <person name="Jensen K.T."/>
            <person name="Wendlandt C.E."/>
            <person name="Dexheimer C."/>
            <person name="Roberts M."/>
            <person name="Torres Martinez L."/>
            <person name="Friesen M.L."/>
            <person name="Griffitts J.S."/>
            <person name="Porter S.S."/>
        </authorList>
    </citation>
    <scope>NUCLEOTIDE SEQUENCE [LARGE SCALE GENOMIC DNA]</scope>
    <source>
        <strain evidence="3 4">M0729</strain>
    </source>
</reference>
<gene>
    <name evidence="3" type="ORF">NKI33_06485</name>
</gene>
<organism evidence="3 4">
    <name type="scientific">Mesorhizobium opportunistum</name>
    <dbReference type="NCBI Taxonomy" id="593909"/>
    <lineage>
        <taxon>Bacteria</taxon>
        <taxon>Pseudomonadati</taxon>
        <taxon>Pseudomonadota</taxon>
        <taxon>Alphaproteobacteria</taxon>
        <taxon>Hyphomicrobiales</taxon>
        <taxon>Phyllobacteriaceae</taxon>
        <taxon>Mesorhizobium</taxon>
    </lineage>
</organism>
<comment type="caution">
    <text evidence="3">The sequence shown here is derived from an EMBL/GenBank/DDBJ whole genome shotgun (WGS) entry which is preliminary data.</text>
</comment>
<proteinExistence type="predicted"/>
<dbReference type="SUPFAM" id="SSF51735">
    <property type="entry name" value="NAD(P)-binding Rossmann-fold domains"/>
    <property type="match status" value="1"/>
</dbReference>
<dbReference type="EMBL" id="JAMYPJ010000006">
    <property type="protein sequence ID" value="MER8932607.1"/>
    <property type="molecule type" value="Genomic_DNA"/>
</dbReference>
<dbReference type="InterPro" id="IPR000683">
    <property type="entry name" value="Gfo/Idh/MocA-like_OxRdtase_N"/>
</dbReference>
<evidence type="ECO:0000259" key="2">
    <source>
        <dbReference type="Pfam" id="PF22725"/>
    </source>
</evidence>
<dbReference type="PANTHER" id="PTHR43593:SF1">
    <property type="entry name" value="INOSITOL 2-DEHYDROGENASE"/>
    <property type="match status" value="1"/>
</dbReference>
<dbReference type="Gene3D" id="3.30.360.10">
    <property type="entry name" value="Dihydrodipicolinate Reductase, domain 2"/>
    <property type="match status" value="1"/>
</dbReference>
<sequence>MSLGIGITGAGVMGADHARTLATQVGGAKLVAVSDPDEARACEVARANEARRHHTDGFALIEDPAVEAVIVASPDHTHAAMVLACLRAGKPVLCEKPLAPTVAECRDLIEAEQRTGRRMIQVGFMRRFDPAYAAMHATLSSGRLGRPLLMHCAHRNAAAPGFFTPEMSIANAAVHEFDVVRWLLGLEAVAVTALRSASKANGTLRDPILLVLEMQNGVPVDIEIFMNAAYGYDIRAELVCENGTVELGRPAPNLVRNEGEEARTFPGDWRGRFSDAYRLQLQAWIGGLGGKTQSGAGALDGYVATLIAQAALRSLASGAREEIAPAGSLTR</sequence>
<evidence type="ECO:0000259" key="1">
    <source>
        <dbReference type="Pfam" id="PF01408"/>
    </source>
</evidence>
<evidence type="ECO:0000313" key="4">
    <source>
        <dbReference type="Proteomes" id="UP001464387"/>
    </source>
</evidence>
<protein>
    <submittedName>
        <fullName evidence="3">Gfo/Idh/MocA family oxidoreductase</fullName>
    </submittedName>
</protein>
<accession>A0ABV1YBZ8</accession>
<dbReference type="SUPFAM" id="SSF55347">
    <property type="entry name" value="Glyceraldehyde-3-phosphate dehydrogenase-like, C-terminal domain"/>
    <property type="match status" value="1"/>
</dbReference>
<name>A0ABV1YBZ8_9HYPH</name>
<feature type="domain" description="GFO/IDH/MocA-like oxidoreductase" evidence="2">
    <location>
        <begin position="132"/>
        <end position="246"/>
    </location>
</feature>
<dbReference type="Proteomes" id="UP001464387">
    <property type="component" value="Unassembled WGS sequence"/>
</dbReference>
<dbReference type="InterPro" id="IPR050424">
    <property type="entry name" value="Gfo-Idh-MocA_inositol_DH"/>
</dbReference>
<keyword evidence="4" id="KW-1185">Reference proteome</keyword>
<dbReference type="InterPro" id="IPR055170">
    <property type="entry name" value="GFO_IDH_MocA-like_dom"/>
</dbReference>
<dbReference type="Pfam" id="PF01408">
    <property type="entry name" value="GFO_IDH_MocA"/>
    <property type="match status" value="1"/>
</dbReference>
<feature type="domain" description="Gfo/Idh/MocA-like oxidoreductase N-terminal" evidence="1">
    <location>
        <begin position="4"/>
        <end position="124"/>
    </location>
</feature>
<dbReference type="PANTHER" id="PTHR43593">
    <property type="match status" value="1"/>
</dbReference>